<dbReference type="PRINTS" id="PR00413">
    <property type="entry name" value="HADHALOGNASE"/>
</dbReference>
<keyword evidence="4" id="KW-1185">Reference proteome</keyword>
<evidence type="ECO:0000256" key="2">
    <source>
        <dbReference type="ARBA" id="ARBA00022801"/>
    </source>
</evidence>
<sequence length="205" mass="22051">MTGLAVWFDLDGTLLAIDDYGAVLERACRETGVDPGGPFLEAYDERFFDAFRNYHPDPFRAGVERAVVTTGIRVDAAAFVDALREAECEASETPRALHDALADLAADGDVSLGVLTNGLADWQAGKLAANDLADYFDETVTSYEIGAHKPAPEAFAHAERLLPADEYAMVGDDRDADVAAARERGWRAVHVDGPGEVPDAVAEIR</sequence>
<dbReference type="OrthoDB" id="131325at2157"/>
<dbReference type="KEGG" id="halu:HUG12_04245"/>
<evidence type="ECO:0000313" key="4">
    <source>
        <dbReference type="Proteomes" id="UP000509626"/>
    </source>
</evidence>
<dbReference type="SFLD" id="SFLDG01129">
    <property type="entry name" value="C1.5:_HAD__Beta-PGM__Phosphata"/>
    <property type="match status" value="1"/>
</dbReference>
<evidence type="ECO:0000256" key="1">
    <source>
        <dbReference type="ARBA" id="ARBA00007958"/>
    </source>
</evidence>
<protein>
    <submittedName>
        <fullName evidence="3">HAD family hydrolase</fullName>
    </submittedName>
</protein>
<dbReference type="NCBIfam" id="TIGR01549">
    <property type="entry name" value="HAD-SF-IA-v1"/>
    <property type="match status" value="1"/>
</dbReference>
<dbReference type="Proteomes" id="UP000509626">
    <property type="component" value="Chromosome"/>
</dbReference>
<dbReference type="RefSeq" id="WP_179267571.1">
    <property type="nucleotide sequence ID" value="NZ_CP058579.1"/>
</dbReference>
<dbReference type="PANTHER" id="PTHR43316:SF3">
    <property type="entry name" value="HALOACID DEHALOGENASE, TYPE II (AFU_ORTHOLOGUE AFUA_2G07750)-RELATED"/>
    <property type="match status" value="1"/>
</dbReference>
<dbReference type="InterPro" id="IPR006439">
    <property type="entry name" value="HAD-SF_hydro_IA"/>
</dbReference>
<accession>A0A7D5L9A8</accession>
<dbReference type="EMBL" id="CP058579">
    <property type="protein sequence ID" value="QLG60987.1"/>
    <property type="molecule type" value="Genomic_DNA"/>
</dbReference>
<organism evidence="3 4">
    <name type="scientific">Halorarum salinum</name>
    <dbReference type="NCBI Taxonomy" id="2743089"/>
    <lineage>
        <taxon>Archaea</taxon>
        <taxon>Methanobacteriati</taxon>
        <taxon>Methanobacteriota</taxon>
        <taxon>Stenosarchaea group</taxon>
        <taxon>Halobacteria</taxon>
        <taxon>Halobacteriales</taxon>
        <taxon>Haloferacaceae</taxon>
        <taxon>Halorarum</taxon>
    </lineage>
</organism>
<dbReference type="PROSITE" id="PS01228">
    <property type="entry name" value="COF_1"/>
    <property type="match status" value="1"/>
</dbReference>
<evidence type="ECO:0000313" key="3">
    <source>
        <dbReference type="EMBL" id="QLG60987.1"/>
    </source>
</evidence>
<dbReference type="GO" id="GO:0016787">
    <property type="term" value="F:hydrolase activity"/>
    <property type="evidence" value="ECO:0007669"/>
    <property type="project" value="UniProtKB-KW"/>
</dbReference>
<proteinExistence type="inferred from homology"/>
<dbReference type="Gene3D" id="3.40.50.1000">
    <property type="entry name" value="HAD superfamily/HAD-like"/>
    <property type="match status" value="1"/>
</dbReference>
<dbReference type="SFLD" id="SFLDS00003">
    <property type="entry name" value="Haloacid_Dehalogenase"/>
    <property type="match status" value="1"/>
</dbReference>
<dbReference type="PANTHER" id="PTHR43316">
    <property type="entry name" value="HYDROLASE, HALOACID DELAHOGENASE-RELATED"/>
    <property type="match status" value="1"/>
</dbReference>
<dbReference type="InterPro" id="IPR023214">
    <property type="entry name" value="HAD_sf"/>
</dbReference>
<dbReference type="InterPro" id="IPR051540">
    <property type="entry name" value="S-2-haloacid_dehalogenase"/>
</dbReference>
<dbReference type="GeneID" id="56036642"/>
<gene>
    <name evidence="3" type="ORF">HUG12_04245</name>
</gene>
<comment type="similarity">
    <text evidence="1">Belongs to the HAD-like hydrolase superfamily.</text>
</comment>
<keyword evidence="2 3" id="KW-0378">Hydrolase</keyword>
<reference evidence="3 4" key="1">
    <citation type="submission" date="2020-06" db="EMBL/GenBank/DDBJ databases">
        <title>NJ-3-1, isolated from saline soil.</title>
        <authorList>
            <person name="Cui H.L."/>
            <person name="Shi X."/>
        </authorList>
    </citation>
    <scope>NUCLEOTIDE SEQUENCE [LARGE SCALE GENOMIC DNA]</scope>
    <source>
        <strain evidence="3 4">NJ-3-1</strain>
    </source>
</reference>
<name>A0A7D5L9A8_9EURY</name>
<dbReference type="Pfam" id="PF00702">
    <property type="entry name" value="Hydrolase"/>
    <property type="match status" value="1"/>
</dbReference>
<dbReference type="SUPFAM" id="SSF56784">
    <property type="entry name" value="HAD-like"/>
    <property type="match status" value="1"/>
</dbReference>
<dbReference type="InterPro" id="IPR036412">
    <property type="entry name" value="HAD-like_sf"/>
</dbReference>
<dbReference type="AlphaFoldDB" id="A0A7D5L9A8"/>